<dbReference type="InterPro" id="IPR007404">
    <property type="entry name" value="YdjM-like"/>
</dbReference>
<protein>
    <submittedName>
        <fullName evidence="2">Metal-dependent hydrolase</fullName>
    </submittedName>
</protein>
<keyword evidence="2" id="KW-0378">Hydrolase</keyword>
<evidence type="ECO:0000256" key="1">
    <source>
        <dbReference type="SAM" id="Phobius"/>
    </source>
</evidence>
<feature type="transmembrane region" description="Helical" evidence="1">
    <location>
        <begin position="127"/>
        <end position="151"/>
    </location>
</feature>
<dbReference type="Proteomes" id="UP000327424">
    <property type="component" value="Chromosome"/>
</dbReference>
<keyword evidence="3" id="KW-1185">Reference proteome</keyword>
<dbReference type="EMBL" id="CP044399">
    <property type="protein sequence ID" value="QFI37374.1"/>
    <property type="molecule type" value="Genomic_DNA"/>
</dbReference>
<accession>A0A5J6WIE5</accession>
<evidence type="ECO:0000313" key="2">
    <source>
        <dbReference type="EMBL" id="QFI37374.1"/>
    </source>
</evidence>
<reference evidence="2 3" key="1">
    <citation type="submission" date="2019-09" db="EMBL/GenBank/DDBJ databases">
        <title>Hybrid Assembly of the complete Genome of the Deep-Sea Bacterium Moritella marina from long Nanopore and Illumina reads.</title>
        <authorList>
            <person name="Magin S."/>
            <person name="Georgoulis A."/>
            <person name="Papadimitriou K."/>
            <person name="Iliakis G."/>
            <person name="Vorgias C.E."/>
        </authorList>
    </citation>
    <scope>NUCLEOTIDE SEQUENCE [LARGE SCALE GENOMIC DNA]</scope>
    <source>
        <strain evidence="2 3">MP-1</strain>
    </source>
</reference>
<dbReference type="PANTHER" id="PTHR40031:SF1">
    <property type="entry name" value="MEMBRANE-BOUND METAL-DEPENDENT HYDROLASE"/>
    <property type="match status" value="1"/>
</dbReference>
<evidence type="ECO:0000313" key="3">
    <source>
        <dbReference type="Proteomes" id="UP000327424"/>
    </source>
</evidence>
<dbReference type="PANTHER" id="PTHR40031">
    <property type="entry name" value="HYPOTHETICAL MEMBRANE SPANNING PROTEIN"/>
    <property type="match status" value="1"/>
</dbReference>
<organism evidence="2 3">
    <name type="scientific">Moritella marina ATCC 15381</name>
    <dbReference type="NCBI Taxonomy" id="1202962"/>
    <lineage>
        <taxon>Bacteria</taxon>
        <taxon>Pseudomonadati</taxon>
        <taxon>Pseudomonadota</taxon>
        <taxon>Gammaproteobacteria</taxon>
        <taxon>Alteromonadales</taxon>
        <taxon>Moritellaceae</taxon>
        <taxon>Moritella</taxon>
    </lineage>
</organism>
<gene>
    <name evidence="2" type="ORF">FR932_05790</name>
</gene>
<keyword evidence="1" id="KW-1133">Transmembrane helix</keyword>
<dbReference type="KEGG" id="mmaa:FR932_05790"/>
<sequence>MDSVTQIVLGGAIGAAIGHKQLGRSALIIGGVLGTLPDLDVFMPAADAVASFTEHRSFSHSLFVLLPFAFICFAVLKFSLRLKFKTDVISNQRLFWLCCLTLITHPLLDAFTSYGTQLFWPLDGPPISIASIFVIDPLYTMPLLVGCVYLWRSKNNGESKRKARRVNHIGLLLSSGYLLLSVLIQNQMQNKVDAALQAQGIPASKVFLSPLYPSLNWWIAVVVDDGIYYDVTLNVLTNTLDISAQQNLGFGVIDVTTPALTSLDWFTNGFIRLEEVEGQLVATDLRIKTGHVGYAFKFALAEKETDGWKEIPPLRL</sequence>
<dbReference type="OrthoDB" id="9781927at2"/>
<proteinExistence type="predicted"/>
<dbReference type="GO" id="GO:0016787">
    <property type="term" value="F:hydrolase activity"/>
    <property type="evidence" value="ECO:0007669"/>
    <property type="project" value="UniProtKB-KW"/>
</dbReference>
<feature type="transmembrane region" description="Helical" evidence="1">
    <location>
        <begin position="94"/>
        <end position="115"/>
    </location>
</feature>
<dbReference type="Pfam" id="PF04307">
    <property type="entry name" value="YdjM"/>
    <property type="match status" value="1"/>
</dbReference>
<feature type="transmembrane region" description="Helical" evidence="1">
    <location>
        <begin position="62"/>
        <end position="82"/>
    </location>
</feature>
<name>A0A5J6WIE5_MORMI</name>
<feature type="transmembrane region" description="Helical" evidence="1">
    <location>
        <begin position="163"/>
        <end position="184"/>
    </location>
</feature>
<keyword evidence="1" id="KW-0812">Transmembrane</keyword>
<dbReference type="RefSeq" id="WP_019439790.1">
    <property type="nucleotide sequence ID" value="NZ_ALOE01000004.1"/>
</dbReference>
<keyword evidence="1" id="KW-0472">Membrane</keyword>
<dbReference type="AlphaFoldDB" id="A0A5J6WIE5"/>
<dbReference type="InterPro" id="IPR053170">
    <property type="entry name" value="Transcription_regulator"/>
</dbReference>